<keyword evidence="3" id="KW-1185">Reference proteome</keyword>
<dbReference type="RefSeq" id="WP_046290112.1">
    <property type="nucleotide sequence ID" value="NZ_CP011253.3"/>
</dbReference>
<evidence type="ECO:0000259" key="1">
    <source>
        <dbReference type="Pfam" id="PF00550"/>
    </source>
</evidence>
<dbReference type="InterPro" id="IPR036736">
    <property type="entry name" value="ACP-like_sf"/>
</dbReference>
<dbReference type="PATRIC" id="fig|573737.6.peg.1479"/>
<sequence>MENFYAELAEVLEIDPATVGPDMALAEHNWDSLAIVSTIAIVDEIFNVTLDGSALGKCEKVSDIEALIEKAKA</sequence>
<evidence type="ECO:0000313" key="2">
    <source>
        <dbReference type="EMBL" id="AKC68725.1"/>
    </source>
</evidence>
<evidence type="ECO:0000313" key="3">
    <source>
        <dbReference type="Proteomes" id="UP000035050"/>
    </source>
</evidence>
<dbReference type="InterPro" id="IPR009081">
    <property type="entry name" value="PP-bd_ACP"/>
</dbReference>
<dbReference type="KEGG" id="pox:MB84_03500"/>
<dbReference type="SUPFAM" id="SSF47336">
    <property type="entry name" value="ACP-like"/>
    <property type="match status" value="1"/>
</dbReference>
<dbReference type="EMBL" id="CP011253">
    <property type="protein sequence ID" value="AKC68725.1"/>
    <property type="molecule type" value="Genomic_DNA"/>
</dbReference>
<dbReference type="Pfam" id="PF00550">
    <property type="entry name" value="PP-binding"/>
    <property type="match status" value="1"/>
</dbReference>
<feature type="domain" description="Carrier" evidence="1">
    <location>
        <begin position="7"/>
        <end position="68"/>
    </location>
</feature>
<dbReference type="OrthoDB" id="8758933at2"/>
<name>A0A0E3YAA5_9BURK</name>
<reference evidence="2" key="1">
    <citation type="submission" date="2016-06" db="EMBL/GenBank/DDBJ databases">
        <title>Pandoraea oxalativorans DSM 23570 Genome Sequencing.</title>
        <authorList>
            <person name="Ee R."/>
            <person name="Lim Y.-L."/>
            <person name="Yong D."/>
            <person name="Yin W.-F."/>
            <person name="Chan K.-G."/>
        </authorList>
    </citation>
    <scope>NUCLEOTIDE SEQUENCE</scope>
    <source>
        <strain evidence="2">DSM 23570</strain>
    </source>
</reference>
<dbReference type="Proteomes" id="UP000035050">
    <property type="component" value="Chromosome"/>
</dbReference>
<dbReference type="HOGENOM" id="CLU_108696_20_7_4"/>
<protein>
    <submittedName>
        <fullName evidence="2">Acyl carrier protein</fullName>
    </submittedName>
</protein>
<gene>
    <name evidence="2" type="ORF">MB84_03500</name>
</gene>
<dbReference type="AlphaFoldDB" id="A0A0E3YAA5"/>
<accession>A0A0E3YAA5</accession>
<organism evidence="2 3">
    <name type="scientific">Pandoraea oxalativorans</name>
    <dbReference type="NCBI Taxonomy" id="573737"/>
    <lineage>
        <taxon>Bacteria</taxon>
        <taxon>Pseudomonadati</taxon>
        <taxon>Pseudomonadota</taxon>
        <taxon>Betaproteobacteria</taxon>
        <taxon>Burkholderiales</taxon>
        <taxon>Burkholderiaceae</taxon>
        <taxon>Pandoraea</taxon>
    </lineage>
</organism>
<dbReference type="Gene3D" id="1.10.1200.10">
    <property type="entry name" value="ACP-like"/>
    <property type="match status" value="1"/>
</dbReference>
<proteinExistence type="predicted"/>